<dbReference type="Proteomes" id="UP001165160">
    <property type="component" value="Unassembled WGS sequence"/>
</dbReference>
<gene>
    <name evidence="2" type="ORF">TrVE_jg10889</name>
</gene>
<reference evidence="3" key="1">
    <citation type="journal article" date="2023" name="Commun. Biol.">
        <title>Genome analysis of Parmales, the sister group of diatoms, reveals the evolutionary specialization of diatoms from phago-mixotrophs to photoautotrophs.</title>
        <authorList>
            <person name="Ban H."/>
            <person name="Sato S."/>
            <person name="Yoshikawa S."/>
            <person name="Yamada K."/>
            <person name="Nakamura Y."/>
            <person name="Ichinomiya M."/>
            <person name="Sato N."/>
            <person name="Blanc-Mathieu R."/>
            <person name="Endo H."/>
            <person name="Kuwata A."/>
            <person name="Ogata H."/>
        </authorList>
    </citation>
    <scope>NUCLEOTIDE SEQUENCE [LARGE SCALE GENOMIC DNA]</scope>
    <source>
        <strain evidence="3">NIES 3699</strain>
    </source>
</reference>
<dbReference type="EMBL" id="BRXX01000131">
    <property type="protein sequence ID" value="GMH92697.1"/>
    <property type="molecule type" value="Genomic_DNA"/>
</dbReference>
<protein>
    <recommendedName>
        <fullName evidence="1">Tc1-like transposase DDE domain-containing protein</fullName>
    </recommendedName>
</protein>
<dbReference type="Pfam" id="PF13358">
    <property type="entry name" value="DDE_3"/>
    <property type="match status" value="1"/>
</dbReference>
<keyword evidence="3" id="KW-1185">Reference proteome</keyword>
<accession>A0A9W7BLN9</accession>
<name>A0A9W7BLN9_9STRA</name>
<organism evidence="2 3">
    <name type="scientific">Triparma verrucosa</name>
    <dbReference type="NCBI Taxonomy" id="1606542"/>
    <lineage>
        <taxon>Eukaryota</taxon>
        <taxon>Sar</taxon>
        <taxon>Stramenopiles</taxon>
        <taxon>Ochrophyta</taxon>
        <taxon>Bolidophyceae</taxon>
        <taxon>Parmales</taxon>
        <taxon>Triparmaceae</taxon>
        <taxon>Triparma</taxon>
    </lineage>
</organism>
<dbReference type="Gene3D" id="3.30.420.10">
    <property type="entry name" value="Ribonuclease H-like superfamily/Ribonuclease H"/>
    <property type="match status" value="1"/>
</dbReference>
<evidence type="ECO:0000259" key="1">
    <source>
        <dbReference type="Pfam" id="PF13358"/>
    </source>
</evidence>
<dbReference type="AlphaFoldDB" id="A0A9W7BLN9"/>
<evidence type="ECO:0000313" key="2">
    <source>
        <dbReference type="EMBL" id="GMH92697.1"/>
    </source>
</evidence>
<dbReference type="InterPro" id="IPR038717">
    <property type="entry name" value="Tc1-like_DDE_dom"/>
</dbReference>
<feature type="domain" description="Tc1-like transposase DDE" evidence="1">
    <location>
        <begin position="30"/>
        <end position="137"/>
    </location>
</feature>
<dbReference type="InterPro" id="IPR036397">
    <property type="entry name" value="RNaseH_sf"/>
</dbReference>
<comment type="caution">
    <text evidence="2">The sequence shown here is derived from an EMBL/GenBank/DDBJ whole genome shotgun (WGS) entry which is preliminary data.</text>
</comment>
<evidence type="ECO:0000313" key="3">
    <source>
        <dbReference type="Proteomes" id="UP001165160"/>
    </source>
</evidence>
<proteinExistence type="predicted"/>
<sequence>MTDLFCKKQRHIPGLPTPPPPSTGSTNSKHYSWFGMTSLRIDKPPLFWKMYETTKGNSQDGDEHVDFFMAAAESGQLDYGDVVVTDNWAPHRSARGKELEDYLFDYYGVCMVYLPPHRSDLNPIEHCWGRAKSYARYLVAERFLDASDTKDVMEAALNRITHADILADMQHDGYGVEESTRVSVESFSKRSIPVEKI</sequence>
<dbReference type="GO" id="GO:0003676">
    <property type="term" value="F:nucleic acid binding"/>
    <property type="evidence" value="ECO:0007669"/>
    <property type="project" value="InterPro"/>
</dbReference>